<dbReference type="InterPro" id="IPR029058">
    <property type="entry name" value="AB_hydrolase_fold"/>
</dbReference>
<evidence type="ECO:0000313" key="2">
    <source>
        <dbReference type="EMBL" id="ESP92653.1"/>
    </source>
</evidence>
<dbReference type="PATRIC" id="fig|1353533.3.peg.2789"/>
<dbReference type="Proteomes" id="UP000017820">
    <property type="component" value="Unassembled WGS sequence"/>
</dbReference>
<organism evidence="2 3">
    <name type="scientific">Pseudoalteromonas luteoviolacea (strain 2ta16)</name>
    <dbReference type="NCBI Taxonomy" id="1353533"/>
    <lineage>
        <taxon>Bacteria</taxon>
        <taxon>Pseudomonadati</taxon>
        <taxon>Pseudomonadota</taxon>
        <taxon>Gammaproteobacteria</taxon>
        <taxon>Alteromonadales</taxon>
        <taxon>Pseudoalteromonadaceae</taxon>
        <taxon>Pseudoalteromonas</taxon>
    </lineage>
</organism>
<dbReference type="SUPFAM" id="SSF53474">
    <property type="entry name" value="alpha/beta-Hydrolases"/>
    <property type="match status" value="1"/>
</dbReference>
<evidence type="ECO:0000313" key="3">
    <source>
        <dbReference type="Proteomes" id="UP000017820"/>
    </source>
</evidence>
<dbReference type="InterPro" id="IPR050471">
    <property type="entry name" value="AB_hydrolase"/>
</dbReference>
<dbReference type="GO" id="GO:0046503">
    <property type="term" value="P:glycerolipid catabolic process"/>
    <property type="evidence" value="ECO:0007669"/>
    <property type="project" value="TreeGrafter"/>
</dbReference>
<dbReference type="PANTHER" id="PTHR43433">
    <property type="entry name" value="HYDROLASE, ALPHA/BETA FOLD FAMILY PROTEIN"/>
    <property type="match status" value="1"/>
</dbReference>
<dbReference type="GO" id="GO:0004806">
    <property type="term" value="F:triacylglycerol lipase activity"/>
    <property type="evidence" value="ECO:0007669"/>
    <property type="project" value="TreeGrafter"/>
</dbReference>
<reference evidence="2 3" key="1">
    <citation type="submission" date="2013-07" db="EMBL/GenBank/DDBJ databases">
        <title>Draft genome sequence of Pseudoalteromonas luteoviolacea 2ta16.</title>
        <authorList>
            <person name="Allen E.E."/>
            <person name="Azam F."/>
            <person name="Podell S."/>
        </authorList>
    </citation>
    <scope>NUCLEOTIDE SEQUENCE [LARGE SCALE GENOMIC DNA]</scope>
    <source>
        <strain evidence="2 3">2ta16</strain>
    </source>
</reference>
<sequence length="318" mass="35125">MKSISVSGNISISYQDVGNKNNPAIILIMGLGAQMTLWPDALFYGLVDQGFRVVRFDNRDAGLSTHLEQFGKPSLFKSWLSARLPLRSQAPYTLEEMAEDTLALMKALKIKKAHLVGASMGGMIAQLIAAKQKKKVLSLTSIMSSSSSLKLTHANLKVFLQLAKLRPDKPNRDAAIRYNIRLNQLIGSPAYPQDEQTLKAQAVETVERAYNPHAFQRQFAAMAASGSRQNLMAKVKAPTLVIHGESDPIISSQEGIKTAQQIRKSKLKIVPGMGHNLPPELTPKMIKWIAKHVRKSELKRAKKLAQKGQKRDWGSAPI</sequence>
<accession>V4HS83</accession>
<keyword evidence="2" id="KW-0378">Hydrolase</keyword>
<gene>
    <name evidence="2" type="ORF">PL2TA16_03851</name>
</gene>
<feature type="domain" description="AB hydrolase-1" evidence="1">
    <location>
        <begin position="23"/>
        <end position="277"/>
    </location>
</feature>
<dbReference type="PANTHER" id="PTHR43433:SF5">
    <property type="entry name" value="AB HYDROLASE-1 DOMAIN-CONTAINING PROTEIN"/>
    <property type="match status" value="1"/>
</dbReference>
<evidence type="ECO:0000259" key="1">
    <source>
        <dbReference type="Pfam" id="PF00561"/>
    </source>
</evidence>
<proteinExistence type="predicted"/>
<keyword evidence="2" id="KW-0808">Transferase</keyword>
<comment type="caution">
    <text evidence="2">The sequence shown here is derived from an EMBL/GenBank/DDBJ whole genome shotgun (WGS) entry which is preliminary data.</text>
</comment>
<dbReference type="InterPro" id="IPR000073">
    <property type="entry name" value="AB_hydrolase_1"/>
</dbReference>
<dbReference type="RefSeq" id="WP_023399682.1">
    <property type="nucleotide sequence ID" value="NZ_AUSV01000044.1"/>
</dbReference>
<dbReference type="AlphaFoldDB" id="V4HS83"/>
<dbReference type="GO" id="GO:0016746">
    <property type="term" value="F:acyltransferase activity"/>
    <property type="evidence" value="ECO:0007669"/>
    <property type="project" value="UniProtKB-KW"/>
</dbReference>
<dbReference type="EMBL" id="AUSV01000044">
    <property type="protein sequence ID" value="ESP92653.1"/>
    <property type="molecule type" value="Genomic_DNA"/>
</dbReference>
<dbReference type="Gene3D" id="3.40.50.1820">
    <property type="entry name" value="alpha/beta hydrolase"/>
    <property type="match status" value="1"/>
</dbReference>
<dbReference type="Pfam" id="PF00561">
    <property type="entry name" value="Abhydrolase_1"/>
    <property type="match status" value="1"/>
</dbReference>
<protein>
    <submittedName>
        <fullName evidence="2">Putative hydrolase or acyltransferases (Alpha/beta hydrolase superfamily)</fullName>
    </submittedName>
</protein>
<name>V4HS83_PSEL2</name>
<keyword evidence="2" id="KW-0012">Acyltransferase</keyword>